<evidence type="ECO:0000313" key="2">
    <source>
        <dbReference type="WBParaSite" id="PEQ_0001224101-mRNA-1"/>
    </source>
</evidence>
<dbReference type="Proteomes" id="UP000887564">
    <property type="component" value="Unplaced"/>
</dbReference>
<sequence>MSLVGKPLLYKNYRTDQRFRRVQSKMHNFLERPRGWKAAGYHLAVNTSIDISRQEHLYAKIAICDGIVQNHRDQIMTSMEQHFDGRSCVMEKSNKIALMSAFSQMASVRKDVEAREHHAESVPFSSPTTFCKLKRFRSKNLQCAIKTGMFFSSADSATPICSIQQESALNTNTDIDKHMHTHSYYRNIITASYNEVNLTLPELPLAYAFPSLLEDIIVIMASVIVLCIGATGQVSFNDTFQISSI</sequence>
<keyword evidence="1" id="KW-1185">Reference proteome</keyword>
<proteinExistence type="predicted"/>
<reference evidence="2" key="1">
    <citation type="submission" date="2022-11" db="UniProtKB">
        <authorList>
            <consortium name="WormBaseParasite"/>
        </authorList>
    </citation>
    <scope>IDENTIFICATION</scope>
</reference>
<dbReference type="WBParaSite" id="PEQ_0001224101-mRNA-1">
    <property type="protein sequence ID" value="PEQ_0001224101-mRNA-1"/>
    <property type="gene ID" value="PEQ_0001224101"/>
</dbReference>
<protein>
    <submittedName>
        <fullName evidence="2">Uncharacterized protein</fullName>
    </submittedName>
</protein>
<name>A0A914SDU8_PAREQ</name>
<evidence type="ECO:0000313" key="1">
    <source>
        <dbReference type="Proteomes" id="UP000887564"/>
    </source>
</evidence>
<accession>A0A914SDU8</accession>
<organism evidence="1 2">
    <name type="scientific">Parascaris equorum</name>
    <name type="common">Equine roundworm</name>
    <dbReference type="NCBI Taxonomy" id="6256"/>
    <lineage>
        <taxon>Eukaryota</taxon>
        <taxon>Metazoa</taxon>
        <taxon>Ecdysozoa</taxon>
        <taxon>Nematoda</taxon>
        <taxon>Chromadorea</taxon>
        <taxon>Rhabditida</taxon>
        <taxon>Spirurina</taxon>
        <taxon>Ascaridomorpha</taxon>
        <taxon>Ascaridoidea</taxon>
        <taxon>Ascarididae</taxon>
        <taxon>Parascaris</taxon>
    </lineage>
</organism>
<dbReference type="AlphaFoldDB" id="A0A914SDU8"/>